<proteinExistence type="predicted"/>
<dbReference type="Proteomes" id="UP000790709">
    <property type="component" value="Unassembled WGS sequence"/>
</dbReference>
<organism evidence="1 2">
    <name type="scientific">Leucogyrophana mollusca</name>
    <dbReference type="NCBI Taxonomy" id="85980"/>
    <lineage>
        <taxon>Eukaryota</taxon>
        <taxon>Fungi</taxon>
        <taxon>Dikarya</taxon>
        <taxon>Basidiomycota</taxon>
        <taxon>Agaricomycotina</taxon>
        <taxon>Agaricomycetes</taxon>
        <taxon>Agaricomycetidae</taxon>
        <taxon>Boletales</taxon>
        <taxon>Boletales incertae sedis</taxon>
        <taxon>Leucogyrophana</taxon>
    </lineage>
</organism>
<evidence type="ECO:0000313" key="2">
    <source>
        <dbReference type="Proteomes" id="UP000790709"/>
    </source>
</evidence>
<gene>
    <name evidence="1" type="ORF">BV22DRAFT_1191860</name>
</gene>
<name>A0ACB8BXQ0_9AGAM</name>
<reference evidence="1" key="1">
    <citation type="journal article" date="2021" name="New Phytol.">
        <title>Evolutionary innovations through gain and loss of genes in the ectomycorrhizal Boletales.</title>
        <authorList>
            <person name="Wu G."/>
            <person name="Miyauchi S."/>
            <person name="Morin E."/>
            <person name="Kuo A."/>
            <person name="Drula E."/>
            <person name="Varga T."/>
            <person name="Kohler A."/>
            <person name="Feng B."/>
            <person name="Cao Y."/>
            <person name="Lipzen A."/>
            <person name="Daum C."/>
            <person name="Hundley H."/>
            <person name="Pangilinan J."/>
            <person name="Johnson J."/>
            <person name="Barry K."/>
            <person name="LaButti K."/>
            <person name="Ng V."/>
            <person name="Ahrendt S."/>
            <person name="Min B."/>
            <person name="Choi I.G."/>
            <person name="Park H."/>
            <person name="Plett J.M."/>
            <person name="Magnuson J."/>
            <person name="Spatafora J.W."/>
            <person name="Nagy L.G."/>
            <person name="Henrissat B."/>
            <person name="Grigoriev I.V."/>
            <person name="Yang Z.L."/>
            <person name="Xu J."/>
            <person name="Martin F.M."/>
        </authorList>
    </citation>
    <scope>NUCLEOTIDE SEQUENCE</scope>
    <source>
        <strain evidence="1">KUC20120723A-06</strain>
    </source>
</reference>
<keyword evidence="2" id="KW-1185">Reference proteome</keyword>
<evidence type="ECO:0000313" key="1">
    <source>
        <dbReference type="EMBL" id="KAH7929638.1"/>
    </source>
</evidence>
<sequence length="223" mass="24728">MPSVSSSSLDDAHETHVHVQFPSEPCSVESSLTLTPTILISDHTLSKSSSFSTHSPSIKFAPLPAIEPKKRRLVPLGVSGRSRRRRDHEGSSLWAEPSPEEAVEDPLITFGKFVVSSSRSLWKRVRKKSGRLQEHNEGSPSTEKVVAVENVDGDNGKPERLAKEREERSEQNGNPKVASVPSRRFSWSPSPERGPPDLTDRKRAVRRSTGTLPPIPSFQEIRL</sequence>
<protein>
    <submittedName>
        <fullName evidence="1">Uncharacterized protein</fullName>
    </submittedName>
</protein>
<accession>A0ACB8BXQ0</accession>
<comment type="caution">
    <text evidence="1">The sequence shown here is derived from an EMBL/GenBank/DDBJ whole genome shotgun (WGS) entry which is preliminary data.</text>
</comment>
<dbReference type="EMBL" id="MU266339">
    <property type="protein sequence ID" value="KAH7929638.1"/>
    <property type="molecule type" value="Genomic_DNA"/>
</dbReference>